<dbReference type="PANTHER" id="PTHR42685:SF22">
    <property type="entry name" value="CONDITIONED MEDIUM FACTOR RECEPTOR 1"/>
    <property type="match status" value="1"/>
</dbReference>
<dbReference type="InterPro" id="IPR002938">
    <property type="entry name" value="FAD-bd"/>
</dbReference>
<feature type="domain" description="FAD-binding" evidence="1">
    <location>
        <begin position="3"/>
        <end position="316"/>
    </location>
</feature>
<dbReference type="RefSeq" id="WP_235052130.1">
    <property type="nucleotide sequence ID" value="NZ_JAKFHA010000005.1"/>
</dbReference>
<dbReference type="InterPro" id="IPR036188">
    <property type="entry name" value="FAD/NAD-bd_sf"/>
</dbReference>
<keyword evidence="3" id="KW-1185">Reference proteome</keyword>
<dbReference type="AlphaFoldDB" id="A0AA41PY32"/>
<sequence>MAYDVIIVGGRVAGSATAMLLARRGLRVLVLERAGLPSDTVSSHQIQVPGVALLRDWGLLDRLRAAGTPPTRHVRFIAEDTVLAGDFPEFRGVDTLYSPRRTVLDAMLADAAREAGAEVREHVRVEELLWRDGRVVGVRARGRGGAAVDETARYVVGADGKHSFVAQAVRARAYRERPPRAFACYGYWSGLPMEHGELYQQRGRAVAVFPTNDDLTMVYMSAPMAEFEEFRGGIERGYLATAARCGDLGERLAGATRAERLRTTPDQPNRFRVPYGPGWALVGDAGVVMDSVTAQGITNAFTDAARLSGALADCLGAGGTFVPESASESPAEARPAGEGPRGVLAAYHRDRDRALGGMYDLTLRLARHQPGIAERLLLAAVARRPGEVSRLLGAFAGAEAPERYFGPATLVRLLTGYPCDRRAAVSGRREGLGWG</sequence>
<dbReference type="SUPFAM" id="SSF51905">
    <property type="entry name" value="FAD/NAD(P)-binding domain"/>
    <property type="match status" value="1"/>
</dbReference>
<dbReference type="PRINTS" id="PR00420">
    <property type="entry name" value="RNGMNOXGNASE"/>
</dbReference>
<dbReference type="InterPro" id="IPR050407">
    <property type="entry name" value="Geranylgeranyl_reductase"/>
</dbReference>
<evidence type="ECO:0000313" key="2">
    <source>
        <dbReference type="EMBL" id="MCF2527965.1"/>
    </source>
</evidence>
<name>A0AA41PY32_9ACTN</name>
<protein>
    <submittedName>
        <fullName evidence="2">NAD(P)/FAD-dependent oxidoreductase</fullName>
    </submittedName>
</protein>
<dbReference type="GO" id="GO:0071949">
    <property type="term" value="F:FAD binding"/>
    <property type="evidence" value="ECO:0007669"/>
    <property type="project" value="InterPro"/>
</dbReference>
<dbReference type="PANTHER" id="PTHR42685">
    <property type="entry name" value="GERANYLGERANYL DIPHOSPHATE REDUCTASE"/>
    <property type="match status" value="1"/>
</dbReference>
<comment type="caution">
    <text evidence="2">The sequence shown here is derived from an EMBL/GenBank/DDBJ whole genome shotgun (WGS) entry which is preliminary data.</text>
</comment>
<evidence type="ECO:0000259" key="1">
    <source>
        <dbReference type="Pfam" id="PF01494"/>
    </source>
</evidence>
<dbReference type="Pfam" id="PF01494">
    <property type="entry name" value="FAD_binding_3"/>
    <property type="match status" value="1"/>
</dbReference>
<evidence type="ECO:0000313" key="3">
    <source>
        <dbReference type="Proteomes" id="UP001165378"/>
    </source>
</evidence>
<dbReference type="Proteomes" id="UP001165378">
    <property type="component" value="Unassembled WGS sequence"/>
</dbReference>
<proteinExistence type="predicted"/>
<reference evidence="2" key="1">
    <citation type="submission" date="2022-01" db="EMBL/GenBank/DDBJ databases">
        <title>Genome-Based Taxonomic Classification of the Phylum Actinobacteria.</title>
        <authorList>
            <person name="Gao Y."/>
        </authorList>
    </citation>
    <scope>NUCLEOTIDE SEQUENCE</scope>
    <source>
        <strain evidence="2">KLBMP 8922</strain>
    </source>
</reference>
<gene>
    <name evidence="2" type="ORF">LZ495_12145</name>
</gene>
<dbReference type="EMBL" id="JAKFHA010000005">
    <property type="protein sequence ID" value="MCF2527965.1"/>
    <property type="molecule type" value="Genomic_DNA"/>
</dbReference>
<accession>A0AA41PY32</accession>
<dbReference type="Gene3D" id="3.50.50.60">
    <property type="entry name" value="FAD/NAD(P)-binding domain"/>
    <property type="match status" value="1"/>
</dbReference>
<organism evidence="2 3">
    <name type="scientific">Yinghuangia soli</name>
    <dbReference type="NCBI Taxonomy" id="2908204"/>
    <lineage>
        <taxon>Bacteria</taxon>
        <taxon>Bacillati</taxon>
        <taxon>Actinomycetota</taxon>
        <taxon>Actinomycetes</taxon>
        <taxon>Kitasatosporales</taxon>
        <taxon>Streptomycetaceae</taxon>
        <taxon>Yinghuangia</taxon>
    </lineage>
</organism>